<dbReference type="GO" id="GO:0007166">
    <property type="term" value="P:cell surface receptor signaling pathway"/>
    <property type="evidence" value="ECO:0007669"/>
    <property type="project" value="TreeGrafter"/>
</dbReference>
<dbReference type="InterPro" id="IPR036179">
    <property type="entry name" value="Ig-like_dom_sf"/>
</dbReference>
<proteinExistence type="predicted"/>
<reference evidence="13" key="1">
    <citation type="submission" date="2025-08" db="UniProtKB">
        <authorList>
            <consortium name="RefSeq"/>
        </authorList>
    </citation>
    <scope>IDENTIFICATION</scope>
</reference>
<protein>
    <submittedName>
        <fullName evidence="13">Uncharacterized protein LOC115813965</fullName>
    </submittedName>
</protein>
<evidence type="ECO:0000256" key="11">
    <source>
        <dbReference type="SAM" id="Phobius"/>
    </source>
</evidence>
<evidence type="ECO:0000256" key="8">
    <source>
        <dbReference type="ARBA" id="ARBA00023170"/>
    </source>
</evidence>
<dbReference type="InterPro" id="IPR051713">
    <property type="entry name" value="T-cell_Activation_Regulation"/>
</dbReference>
<dbReference type="InParanoid" id="A0A6J2VKJ0"/>
<dbReference type="GO" id="GO:0031295">
    <property type="term" value="P:T cell costimulation"/>
    <property type="evidence" value="ECO:0007669"/>
    <property type="project" value="TreeGrafter"/>
</dbReference>
<dbReference type="GeneID" id="115813965"/>
<dbReference type="RefSeq" id="XP_030632524.1">
    <property type="nucleotide sequence ID" value="XM_030776664.1"/>
</dbReference>
<dbReference type="Proteomes" id="UP000504632">
    <property type="component" value="Chromosome 6"/>
</dbReference>
<dbReference type="PANTHER" id="PTHR25466">
    <property type="entry name" value="T-LYMPHOCYTE ACTIVATION ANTIGEN"/>
    <property type="match status" value="1"/>
</dbReference>
<organism evidence="12 13">
    <name type="scientific">Chanos chanos</name>
    <name type="common">Milkfish</name>
    <name type="synonym">Mugil chanos</name>
    <dbReference type="NCBI Taxonomy" id="29144"/>
    <lineage>
        <taxon>Eukaryota</taxon>
        <taxon>Metazoa</taxon>
        <taxon>Chordata</taxon>
        <taxon>Craniata</taxon>
        <taxon>Vertebrata</taxon>
        <taxon>Euteleostomi</taxon>
        <taxon>Actinopterygii</taxon>
        <taxon>Neopterygii</taxon>
        <taxon>Teleostei</taxon>
        <taxon>Ostariophysi</taxon>
        <taxon>Gonorynchiformes</taxon>
        <taxon>Chanidae</taxon>
        <taxon>Chanos</taxon>
    </lineage>
</organism>
<feature type="transmembrane region" description="Helical" evidence="11">
    <location>
        <begin position="190"/>
        <end position="213"/>
    </location>
</feature>
<dbReference type="GO" id="GO:0006955">
    <property type="term" value="P:immune response"/>
    <property type="evidence" value="ECO:0007669"/>
    <property type="project" value="TreeGrafter"/>
</dbReference>
<keyword evidence="3 11" id="KW-0812">Transmembrane</keyword>
<dbReference type="GO" id="GO:0042130">
    <property type="term" value="P:negative regulation of T cell proliferation"/>
    <property type="evidence" value="ECO:0007669"/>
    <property type="project" value="TreeGrafter"/>
</dbReference>
<keyword evidence="4" id="KW-0732">Signal</keyword>
<dbReference type="OrthoDB" id="9904387at2759"/>
<evidence type="ECO:0000256" key="3">
    <source>
        <dbReference type="ARBA" id="ARBA00022692"/>
    </source>
</evidence>
<evidence type="ECO:0000256" key="9">
    <source>
        <dbReference type="ARBA" id="ARBA00023180"/>
    </source>
</evidence>
<dbReference type="GO" id="GO:0009897">
    <property type="term" value="C:external side of plasma membrane"/>
    <property type="evidence" value="ECO:0007669"/>
    <property type="project" value="TreeGrafter"/>
</dbReference>
<name>A0A6J2VKJ0_CHACN</name>
<evidence type="ECO:0000256" key="1">
    <source>
        <dbReference type="ARBA" id="ARBA00004251"/>
    </source>
</evidence>
<evidence type="ECO:0000256" key="4">
    <source>
        <dbReference type="ARBA" id="ARBA00022729"/>
    </source>
</evidence>
<evidence type="ECO:0000256" key="10">
    <source>
        <dbReference type="ARBA" id="ARBA00023319"/>
    </source>
</evidence>
<dbReference type="AlphaFoldDB" id="A0A6J2VKJ0"/>
<dbReference type="SUPFAM" id="SSF48726">
    <property type="entry name" value="Immunoglobulin"/>
    <property type="match status" value="1"/>
</dbReference>
<keyword evidence="8" id="KW-0675">Receptor</keyword>
<dbReference type="Gene3D" id="2.60.40.10">
    <property type="entry name" value="Immunoglobulins"/>
    <property type="match status" value="2"/>
</dbReference>
<keyword evidence="2" id="KW-1003">Cell membrane</keyword>
<dbReference type="PANTHER" id="PTHR25466:SF2">
    <property type="entry name" value="T-LYMPHOCYTE ACTIVATION ANTIGEN CD86"/>
    <property type="match status" value="1"/>
</dbReference>
<evidence type="ECO:0000256" key="5">
    <source>
        <dbReference type="ARBA" id="ARBA00022989"/>
    </source>
</evidence>
<keyword evidence="10" id="KW-0393">Immunoglobulin domain</keyword>
<keyword evidence="12" id="KW-1185">Reference proteome</keyword>
<keyword evidence="9" id="KW-0325">Glycoprotein</keyword>
<sequence>MVLNKVKSRQDKVLVNGFHAWRPVEVKEEYRHRTSLNKSHAFIELRDLRVKDSGQYCCEILSGTKLKYTRFQLRVTANYSHPTISVECGLGSNHGNIIHGNSYDSCVVTCSASHGFPLADVMWTVSAQLNHTLTENITHIHQDNTTDLWSVFQSVFLNCSQPVNVSCSVGGSASQLLTLCPRTGPPAPDLAQLIACLMVIVGVFGVMVGCGAVRMMQKTLSCNI</sequence>
<keyword evidence="6 11" id="KW-0472">Membrane</keyword>
<accession>A0A6J2VKJ0</accession>
<dbReference type="GO" id="GO:0071222">
    <property type="term" value="P:cellular response to lipopolysaccharide"/>
    <property type="evidence" value="ECO:0007669"/>
    <property type="project" value="TreeGrafter"/>
</dbReference>
<evidence type="ECO:0000313" key="12">
    <source>
        <dbReference type="Proteomes" id="UP000504632"/>
    </source>
</evidence>
<dbReference type="InterPro" id="IPR013783">
    <property type="entry name" value="Ig-like_fold"/>
</dbReference>
<keyword evidence="5 11" id="KW-1133">Transmembrane helix</keyword>
<keyword evidence="7" id="KW-1015">Disulfide bond</keyword>
<gene>
    <name evidence="13" type="primary">LOC115813965</name>
</gene>
<evidence type="ECO:0000256" key="7">
    <source>
        <dbReference type="ARBA" id="ARBA00023157"/>
    </source>
</evidence>
<dbReference type="GO" id="GO:0042102">
    <property type="term" value="P:positive regulation of T cell proliferation"/>
    <property type="evidence" value="ECO:0007669"/>
    <property type="project" value="TreeGrafter"/>
</dbReference>
<evidence type="ECO:0000256" key="2">
    <source>
        <dbReference type="ARBA" id="ARBA00022475"/>
    </source>
</evidence>
<evidence type="ECO:0000256" key="6">
    <source>
        <dbReference type="ARBA" id="ARBA00023136"/>
    </source>
</evidence>
<evidence type="ECO:0000313" key="13">
    <source>
        <dbReference type="RefSeq" id="XP_030632524.1"/>
    </source>
</evidence>
<comment type="subcellular location">
    <subcellularLocation>
        <location evidence="1">Cell membrane</location>
        <topology evidence="1">Single-pass type I membrane protein</topology>
    </subcellularLocation>
</comment>